<dbReference type="InterPro" id="IPR050681">
    <property type="entry name" value="CDF/SLC30A"/>
</dbReference>
<feature type="transmembrane region" description="Helical" evidence="9">
    <location>
        <begin position="279"/>
        <end position="296"/>
    </location>
</feature>
<feature type="transmembrane region" description="Helical" evidence="9">
    <location>
        <begin position="183"/>
        <end position="202"/>
    </location>
</feature>
<evidence type="ECO:0000313" key="13">
    <source>
        <dbReference type="Proteomes" id="UP000575397"/>
    </source>
</evidence>
<dbReference type="InterPro" id="IPR027469">
    <property type="entry name" value="Cation_efflux_TMD_sf"/>
</dbReference>
<dbReference type="AlphaFoldDB" id="A0A7Y0YIJ8"/>
<dbReference type="Proteomes" id="UP000575397">
    <property type="component" value="Unassembled WGS sequence"/>
</dbReference>
<comment type="caution">
    <text evidence="12">The sequence shown here is derived from an EMBL/GenBank/DDBJ whole genome shotgun (WGS) entry which is preliminary data.</text>
</comment>
<dbReference type="InterPro" id="IPR027470">
    <property type="entry name" value="Cation_efflux_CTD"/>
</dbReference>
<keyword evidence="6" id="KW-0406">Ion transport</keyword>
<dbReference type="PANTHER" id="PTHR11562">
    <property type="entry name" value="CATION EFFLUX PROTEIN/ ZINC TRANSPORTER"/>
    <property type="match status" value="1"/>
</dbReference>
<proteinExistence type="inferred from homology"/>
<feature type="domain" description="Cation efflux protein cytoplasmic" evidence="11">
    <location>
        <begin position="308"/>
        <end position="388"/>
    </location>
</feature>
<dbReference type="SUPFAM" id="SSF160240">
    <property type="entry name" value="Cation efflux protein cytoplasmic domain-like"/>
    <property type="match status" value="1"/>
</dbReference>
<evidence type="ECO:0000256" key="6">
    <source>
        <dbReference type="ARBA" id="ARBA00023065"/>
    </source>
</evidence>
<evidence type="ECO:0000256" key="4">
    <source>
        <dbReference type="ARBA" id="ARBA00022692"/>
    </source>
</evidence>
<reference evidence="12 13" key="1">
    <citation type="submission" date="2020-04" db="EMBL/GenBank/DDBJ databases">
        <title>Antimicrobial susceptibility and clonality of vaginal-derived multi-drug resistant Mobiluncus isolates in China.</title>
        <authorList>
            <person name="Zhang X."/>
        </authorList>
    </citation>
    <scope>NUCLEOTIDE SEQUENCE [LARGE SCALE GENOMIC DNA]</scope>
    <source>
        <strain evidence="12 13">12</strain>
    </source>
</reference>
<evidence type="ECO:0000256" key="1">
    <source>
        <dbReference type="ARBA" id="ARBA00004141"/>
    </source>
</evidence>
<evidence type="ECO:0000313" key="12">
    <source>
        <dbReference type="EMBL" id="NMX04121.1"/>
    </source>
</evidence>
<feature type="transmembrane region" description="Helical" evidence="9">
    <location>
        <begin position="113"/>
        <end position="137"/>
    </location>
</feature>
<evidence type="ECO:0000256" key="5">
    <source>
        <dbReference type="ARBA" id="ARBA00022989"/>
    </source>
</evidence>
<feature type="domain" description="Cation efflux protein transmembrane" evidence="10">
    <location>
        <begin position="113"/>
        <end position="304"/>
    </location>
</feature>
<dbReference type="Gene3D" id="1.20.1510.10">
    <property type="entry name" value="Cation efflux protein transmembrane domain"/>
    <property type="match status" value="1"/>
</dbReference>
<keyword evidence="4 9" id="KW-0812">Transmembrane</keyword>
<dbReference type="NCBIfam" id="TIGR01297">
    <property type="entry name" value="CDF"/>
    <property type="match status" value="1"/>
</dbReference>
<dbReference type="Pfam" id="PF16916">
    <property type="entry name" value="ZT_dimer"/>
    <property type="match status" value="1"/>
</dbReference>
<keyword evidence="7 9" id="KW-0472">Membrane</keyword>
<dbReference type="GO" id="GO:0005385">
    <property type="term" value="F:zinc ion transmembrane transporter activity"/>
    <property type="evidence" value="ECO:0007669"/>
    <property type="project" value="TreeGrafter"/>
</dbReference>
<feature type="transmembrane region" description="Helical" evidence="9">
    <location>
        <begin position="247"/>
        <end position="267"/>
    </location>
</feature>
<protein>
    <submittedName>
        <fullName evidence="12">Cation transporter</fullName>
    </submittedName>
</protein>
<evidence type="ECO:0000259" key="10">
    <source>
        <dbReference type="Pfam" id="PF01545"/>
    </source>
</evidence>
<dbReference type="InterPro" id="IPR002524">
    <property type="entry name" value="Cation_efflux"/>
</dbReference>
<dbReference type="GO" id="GO:0005886">
    <property type="term" value="C:plasma membrane"/>
    <property type="evidence" value="ECO:0007669"/>
    <property type="project" value="TreeGrafter"/>
</dbReference>
<feature type="transmembrane region" description="Helical" evidence="9">
    <location>
        <begin position="214"/>
        <end position="235"/>
    </location>
</feature>
<dbReference type="SUPFAM" id="SSF161111">
    <property type="entry name" value="Cation efflux protein transmembrane domain-like"/>
    <property type="match status" value="1"/>
</dbReference>
<comment type="subcellular location">
    <subcellularLocation>
        <location evidence="1">Membrane</location>
        <topology evidence="1">Multi-pass membrane protein</topology>
    </subcellularLocation>
</comment>
<evidence type="ECO:0000256" key="7">
    <source>
        <dbReference type="ARBA" id="ARBA00023136"/>
    </source>
</evidence>
<keyword evidence="3" id="KW-0813">Transport</keyword>
<sequence length="401" mass="43329">MKTIEPIGNTCNWGFSLETERELMGHTEMGHIENEPQHGHAPHEPHKTGSAACETLEREPAPHEPHQKPHHDQTREHVPACPHQHDEKGHGDAHGHGHGHSHNHGEGVGKNRLIAALAITLAVMLSELVGAALTGSLTLLVDLGHMLTDCAGLTLAVIAAHLQGRPATTRRTWGWRRAEVISAALQSLLLILIGVYACIEAIKRLVTPEPIGAQMLLAVGIIGLMGNLASLTILIGAKSGNLNLRVAFLEVLNDSLGSVAVIVSAVVMETTGWVQVDSVAALVIAALIVPRAVMILRPAGLILMEATPKDLDLEKVREHLLTLPHVVAVHDLHASTVSTGLPVLTAHVILEDECFHDGHTVEILGQIEDCLQHHHEISIYHTTIQLEPASRADFHNWKEQV</sequence>
<gene>
    <name evidence="12" type="ORF">HHJ77_09355</name>
</gene>
<dbReference type="EMBL" id="JABCUS010000022">
    <property type="protein sequence ID" value="NMX04121.1"/>
    <property type="molecule type" value="Genomic_DNA"/>
</dbReference>
<evidence type="ECO:0000256" key="3">
    <source>
        <dbReference type="ARBA" id="ARBA00022448"/>
    </source>
</evidence>
<evidence type="ECO:0000256" key="9">
    <source>
        <dbReference type="SAM" id="Phobius"/>
    </source>
</evidence>
<evidence type="ECO:0000259" key="11">
    <source>
        <dbReference type="Pfam" id="PF16916"/>
    </source>
</evidence>
<accession>A0A7Y0YIJ8</accession>
<dbReference type="Pfam" id="PF01545">
    <property type="entry name" value="Cation_efflux"/>
    <property type="match status" value="1"/>
</dbReference>
<feature type="compositionally biased region" description="Basic and acidic residues" evidence="8">
    <location>
        <begin position="57"/>
        <end position="95"/>
    </location>
</feature>
<dbReference type="InterPro" id="IPR036837">
    <property type="entry name" value="Cation_efflux_CTD_sf"/>
</dbReference>
<feature type="transmembrane region" description="Helical" evidence="9">
    <location>
        <begin position="143"/>
        <end position="162"/>
    </location>
</feature>
<comment type="similarity">
    <text evidence="2">Belongs to the cation diffusion facilitator (CDF) transporter (TC 2.A.4) family. SLC30A subfamily.</text>
</comment>
<dbReference type="PANTHER" id="PTHR11562:SF17">
    <property type="entry name" value="RE54080P-RELATED"/>
    <property type="match status" value="1"/>
</dbReference>
<name>A0A7Y0YIJ8_9ACTO</name>
<feature type="region of interest" description="Disordered" evidence="8">
    <location>
        <begin position="57"/>
        <end position="107"/>
    </location>
</feature>
<dbReference type="InterPro" id="IPR058533">
    <property type="entry name" value="Cation_efflux_TM"/>
</dbReference>
<organism evidence="12 13">
    <name type="scientific">Mobiluncus mulieris</name>
    <dbReference type="NCBI Taxonomy" id="2052"/>
    <lineage>
        <taxon>Bacteria</taxon>
        <taxon>Bacillati</taxon>
        <taxon>Actinomycetota</taxon>
        <taxon>Actinomycetes</taxon>
        <taxon>Actinomycetales</taxon>
        <taxon>Actinomycetaceae</taxon>
        <taxon>Mobiluncus</taxon>
    </lineage>
</organism>
<evidence type="ECO:0000256" key="8">
    <source>
        <dbReference type="SAM" id="MobiDB-lite"/>
    </source>
</evidence>
<keyword evidence="5 9" id="KW-1133">Transmembrane helix</keyword>
<evidence type="ECO:0000256" key="2">
    <source>
        <dbReference type="ARBA" id="ARBA00008873"/>
    </source>
</evidence>